<gene>
    <name evidence="1" type="ORF">NARC_10269</name>
</gene>
<dbReference type="Proteomes" id="UP000315289">
    <property type="component" value="Unassembled WGS sequence"/>
</dbReference>
<name>A0A557SZ37_9ARCH</name>
<protein>
    <submittedName>
        <fullName evidence="1">Uncharacterized protein</fullName>
    </submittedName>
</protein>
<comment type="caution">
    <text evidence="1">The sequence shown here is derived from an EMBL/GenBank/DDBJ whole genome shotgun (WGS) entry which is preliminary data.</text>
</comment>
<dbReference type="RefSeq" id="WP_144728404.1">
    <property type="nucleotide sequence ID" value="NZ_ML675578.1"/>
</dbReference>
<proteinExistence type="predicted"/>
<evidence type="ECO:0000313" key="2">
    <source>
        <dbReference type="Proteomes" id="UP000315289"/>
    </source>
</evidence>
<accession>A0A557SZ37</accession>
<organism evidence="1 2">
    <name type="scientific">Candidatus Nitrosocosmicus arcticus</name>
    <dbReference type="NCBI Taxonomy" id="2035267"/>
    <lineage>
        <taxon>Archaea</taxon>
        <taxon>Nitrososphaerota</taxon>
        <taxon>Nitrososphaeria</taxon>
        <taxon>Nitrososphaerales</taxon>
        <taxon>Nitrososphaeraceae</taxon>
        <taxon>Candidatus Nitrosocosmicus</taxon>
    </lineage>
</organism>
<dbReference type="AlphaFoldDB" id="A0A557SZ37"/>
<dbReference type="EMBL" id="VOAH01000001">
    <property type="protein sequence ID" value="TVP41863.1"/>
    <property type="molecule type" value="Genomic_DNA"/>
</dbReference>
<reference evidence="1 2" key="1">
    <citation type="journal article" date="2019" name="Front. Microbiol.">
        <title>Ammonia Oxidation by the Arctic Terrestrial Thaumarchaeote Candidatus Nitrosocosmicus arcticus Is Stimulated by Increasing Temperatures.</title>
        <authorList>
            <person name="Alves R.J.E."/>
            <person name="Kerou M."/>
            <person name="Zappe A."/>
            <person name="Bittner R."/>
            <person name="Abby S.S."/>
            <person name="Schmidt H.A."/>
            <person name="Pfeifer K."/>
            <person name="Schleper C."/>
        </authorList>
    </citation>
    <scope>NUCLEOTIDE SEQUENCE [LARGE SCALE GENOMIC DNA]</scope>
    <source>
        <strain evidence="1 2">Kfb</strain>
    </source>
</reference>
<evidence type="ECO:0000313" key="1">
    <source>
        <dbReference type="EMBL" id="TVP41863.1"/>
    </source>
</evidence>
<sequence>MGRIYKTLNNSTAHLYEPEMILNDQPEIKRNLELLRNVFKGLDDESIKRKQHIKKLTIDYRQKNQELLDHINSEYSDSQQKEILLRILQYNIIGNVDEELIRFLADKLT</sequence>
<dbReference type="OrthoDB" id="13984at2157"/>
<keyword evidence="2" id="KW-1185">Reference proteome</keyword>